<evidence type="ECO:0000256" key="1">
    <source>
        <dbReference type="SAM" id="MobiDB-lite"/>
    </source>
</evidence>
<gene>
    <name evidence="2" type="ORF">P7K49_004765</name>
</gene>
<protein>
    <submittedName>
        <fullName evidence="2">Uncharacterized protein</fullName>
    </submittedName>
</protein>
<keyword evidence="3" id="KW-1185">Reference proteome</keyword>
<feature type="region of interest" description="Disordered" evidence="1">
    <location>
        <begin position="83"/>
        <end position="105"/>
    </location>
</feature>
<name>A0ABQ9WAU0_SAGOE</name>
<dbReference type="EMBL" id="JASSZA010000002">
    <property type="protein sequence ID" value="KAK2117878.1"/>
    <property type="molecule type" value="Genomic_DNA"/>
</dbReference>
<reference evidence="2 3" key="1">
    <citation type="submission" date="2023-05" db="EMBL/GenBank/DDBJ databases">
        <title>B98-5 Cell Line De Novo Hybrid Assembly: An Optical Mapping Approach.</title>
        <authorList>
            <person name="Kananen K."/>
            <person name="Auerbach J.A."/>
            <person name="Kautto E."/>
            <person name="Blachly J.S."/>
        </authorList>
    </citation>
    <scope>NUCLEOTIDE SEQUENCE [LARGE SCALE GENOMIC DNA]</scope>
    <source>
        <strain evidence="2">B95-8</strain>
        <tissue evidence="2">Cell line</tissue>
    </source>
</reference>
<feature type="region of interest" description="Disordered" evidence="1">
    <location>
        <begin position="1"/>
        <end position="69"/>
    </location>
</feature>
<dbReference type="Proteomes" id="UP001266305">
    <property type="component" value="Unassembled WGS sequence"/>
</dbReference>
<proteinExistence type="predicted"/>
<evidence type="ECO:0000313" key="2">
    <source>
        <dbReference type="EMBL" id="KAK2117878.1"/>
    </source>
</evidence>
<organism evidence="2 3">
    <name type="scientific">Saguinus oedipus</name>
    <name type="common">Cotton-top tamarin</name>
    <name type="synonym">Oedipomidas oedipus</name>
    <dbReference type="NCBI Taxonomy" id="9490"/>
    <lineage>
        <taxon>Eukaryota</taxon>
        <taxon>Metazoa</taxon>
        <taxon>Chordata</taxon>
        <taxon>Craniata</taxon>
        <taxon>Vertebrata</taxon>
        <taxon>Euteleostomi</taxon>
        <taxon>Mammalia</taxon>
        <taxon>Eutheria</taxon>
        <taxon>Euarchontoglires</taxon>
        <taxon>Primates</taxon>
        <taxon>Haplorrhini</taxon>
        <taxon>Platyrrhini</taxon>
        <taxon>Cebidae</taxon>
        <taxon>Callitrichinae</taxon>
        <taxon>Saguinus</taxon>
    </lineage>
</organism>
<accession>A0ABQ9WAU0</accession>
<evidence type="ECO:0000313" key="3">
    <source>
        <dbReference type="Proteomes" id="UP001266305"/>
    </source>
</evidence>
<feature type="compositionally biased region" description="Basic and acidic residues" evidence="1">
    <location>
        <begin position="50"/>
        <end position="59"/>
    </location>
</feature>
<sequence>MSCGITAHRSSPLKQQNKAHKGGWLQGRGSAQQDGKGRLALKTLSKKMRKELSRVDQRHPTSQLQKQKKEVVLAEKRQLGSRDGLLHRTSYPMEGVQTWPSEEELSETKDFLKESSKVYKEYDDIEHEDFMKEESQDESVKMKKRRNVNYDFRGACAR</sequence>
<comment type="caution">
    <text evidence="2">The sequence shown here is derived from an EMBL/GenBank/DDBJ whole genome shotgun (WGS) entry which is preliminary data.</text>
</comment>